<dbReference type="InterPro" id="IPR010977">
    <property type="entry name" value="Aromatic_deC"/>
</dbReference>
<keyword evidence="7" id="KW-0808">Transferase</keyword>
<keyword evidence="7" id="KW-0032">Aminotransferase</keyword>
<dbReference type="GO" id="GO:0008483">
    <property type="term" value="F:transaminase activity"/>
    <property type="evidence" value="ECO:0007669"/>
    <property type="project" value="UniProtKB-KW"/>
</dbReference>
<comment type="cofactor">
    <cofactor evidence="1 6">
        <name>pyridoxal 5'-phosphate</name>
        <dbReference type="ChEBI" id="CHEBI:597326"/>
    </cofactor>
</comment>
<evidence type="ECO:0000313" key="7">
    <source>
        <dbReference type="EMBL" id="GLQ21909.1"/>
    </source>
</evidence>
<evidence type="ECO:0000256" key="4">
    <source>
        <dbReference type="ARBA" id="ARBA00022898"/>
    </source>
</evidence>
<evidence type="ECO:0000313" key="8">
    <source>
        <dbReference type="Proteomes" id="UP001161390"/>
    </source>
</evidence>
<comment type="similarity">
    <text evidence="2 6">Belongs to the group II decarboxylase family.</text>
</comment>
<dbReference type="EMBL" id="BSNJ01000007">
    <property type="protein sequence ID" value="GLQ21909.1"/>
    <property type="molecule type" value="Genomic_DNA"/>
</dbReference>
<dbReference type="InterPro" id="IPR002129">
    <property type="entry name" value="PyrdxlP-dep_de-COase"/>
</dbReference>
<evidence type="ECO:0000256" key="1">
    <source>
        <dbReference type="ARBA" id="ARBA00001933"/>
    </source>
</evidence>
<dbReference type="Pfam" id="PF00282">
    <property type="entry name" value="Pyridoxal_deC"/>
    <property type="match status" value="1"/>
</dbReference>
<gene>
    <name evidence="7" type="ORF">GCM10007854_28640</name>
</gene>
<dbReference type="Proteomes" id="UP001161390">
    <property type="component" value="Unassembled WGS sequence"/>
</dbReference>
<reference evidence="7" key="2">
    <citation type="submission" date="2023-01" db="EMBL/GenBank/DDBJ databases">
        <title>Draft genome sequence of Algimonas porphyrae strain NBRC 108216.</title>
        <authorList>
            <person name="Sun Q."/>
            <person name="Mori K."/>
        </authorList>
    </citation>
    <scope>NUCLEOTIDE SEQUENCE</scope>
    <source>
        <strain evidence="7">NBRC 108216</strain>
    </source>
</reference>
<reference evidence="7" key="1">
    <citation type="journal article" date="2014" name="Int. J. Syst. Evol. Microbiol.">
        <title>Complete genome of a new Firmicutes species belonging to the dominant human colonic microbiota ('Ruminococcus bicirculans') reveals two chromosomes and a selective capacity to utilize plant glucans.</title>
        <authorList>
            <consortium name="NISC Comparative Sequencing Program"/>
            <person name="Wegmann U."/>
            <person name="Louis P."/>
            <person name="Goesmann A."/>
            <person name="Henrissat B."/>
            <person name="Duncan S.H."/>
            <person name="Flint H.J."/>
        </authorList>
    </citation>
    <scope>NUCLEOTIDE SEQUENCE</scope>
    <source>
        <strain evidence="7">NBRC 108216</strain>
    </source>
</reference>
<name>A0ABQ5V4M1_9PROT</name>
<protein>
    <submittedName>
        <fullName evidence="7">Aspartate aminotransferase family protein</fullName>
    </submittedName>
</protein>
<proteinExistence type="inferred from homology"/>
<dbReference type="PANTHER" id="PTHR11999:SF70">
    <property type="entry name" value="MIP05841P"/>
    <property type="match status" value="1"/>
</dbReference>
<comment type="caution">
    <text evidence="7">The sequence shown here is derived from an EMBL/GenBank/DDBJ whole genome shotgun (WGS) entry which is preliminary data.</text>
</comment>
<accession>A0ABQ5V4M1</accession>
<dbReference type="InterPro" id="IPR015421">
    <property type="entry name" value="PyrdxlP-dep_Trfase_major"/>
</dbReference>
<dbReference type="Gene3D" id="3.90.1150.10">
    <property type="entry name" value="Aspartate Aminotransferase, domain 1"/>
    <property type="match status" value="1"/>
</dbReference>
<sequence length="453" mass="49141">MPHQKTVFDTASKASHDYRQSLSARPVMPDAASLARLKTLHGPLPIEGEDEIAVIDRLHDIGSPNTVATTGGRFFGFVVGGALPVSVAASWLASTWDQNAGSWLLSPIAGELEVIAGGWLLELLDLPRDAAFGFVTGATMATYSSLAAARSSLLNRQGYDVKKSGLTNAPRLRVVMSEEIHPTNIAALGYAGIGTDQIEYCPVDDQGRIIPSAMPRLDPLTIVMLQAGNINSGAFDDFETVCEMARAVGAWVHVDGAFGLWARTSQDKAHLTSGIDLADSWSVDGHKWPNLTQDSAVYFCRDSEAVHDVFGVDATYLMKDANRQPNNFTPELSRRARGIEFWAVLKTLGANGVASIVDRSCAHAQHFAEGLRQAGYKILNDVVLNQIVFVADDEAQTRRALKYIQDSGQLWLGPTHWKGHYAMRISVSSAATTEDDVTACLKIMTNAYHESQK</sequence>
<dbReference type="InterPro" id="IPR015424">
    <property type="entry name" value="PyrdxlP-dep_Trfase"/>
</dbReference>
<evidence type="ECO:0000256" key="6">
    <source>
        <dbReference type="RuleBase" id="RU000382"/>
    </source>
</evidence>
<keyword evidence="3" id="KW-0210">Decarboxylase</keyword>
<evidence type="ECO:0000256" key="3">
    <source>
        <dbReference type="ARBA" id="ARBA00022793"/>
    </source>
</evidence>
<keyword evidence="8" id="KW-1185">Reference proteome</keyword>
<evidence type="ECO:0000256" key="5">
    <source>
        <dbReference type="ARBA" id="ARBA00023239"/>
    </source>
</evidence>
<dbReference type="RefSeq" id="WP_284373967.1">
    <property type="nucleotide sequence ID" value="NZ_BSNJ01000007.1"/>
</dbReference>
<keyword evidence="5 6" id="KW-0456">Lyase</keyword>
<dbReference type="SUPFAM" id="SSF53383">
    <property type="entry name" value="PLP-dependent transferases"/>
    <property type="match status" value="1"/>
</dbReference>
<organism evidence="7 8">
    <name type="scientific">Algimonas porphyrae</name>
    <dbReference type="NCBI Taxonomy" id="1128113"/>
    <lineage>
        <taxon>Bacteria</taxon>
        <taxon>Pseudomonadati</taxon>
        <taxon>Pseudomonadota</taxon>
        <taxon>Alphaproteobacteria</taxon>
        <taxon>Maricaulales</taxon>
        <taxon>Robiginitomaculaceae</taxon>
        <taxon>Algimonas</taxon>
    </lineage>
</organism>
<dbReference type="PANTHER" id="PTHR11999">
    <property type="entry name" value="GROUP II PYRIDOXAL-5-PHOSPHATE DECARBOXYLASE"/>
    <property type="match status" value="1"/>
</dbReference>
<dbReference type="InterPro" id="IPR015422">
    <property type="entry name" value="PyrdxlP-dep_Trfase_small"/>
</dbReference>
<keyword evidence="4 6" id="KW-0663">Pyridoxal phosphate</keyword>
<evidence type="ECO:0000256" key="2">
    <source>
        <dbReference type="ARBA" id="ARBA00009533"/>
    </source>
</evidence>
<dbReference type="Gene3D" id="3.40.640.10">
    <property type="entry name" value="Type I PLP-dependent aspartate aminotransferase-like (Major domain)"/>
    <property type="match status" value="1"/>
</dbReference>